<evidence type="ECO:0000313" key="12">
    <source>
        <dbReference type="Proteomes" id="UP000016930"/>
    </source>
</evidence>
<keyword evidence="9" id="KW-0624">Polysaccharide degradation</keyword>
<dbReference type="PANTHER" id="PTHR42715:SF2">
    <property type="entry name" value="BETA-GLUCOSIDASE F-RELATED"/>
    <property type="match status" value="1"/>
</dbReference>
<evidence type="ECO:0000256" key="1">
    <source>
        <dbReference type="ARBA" id="ARBA00000448"/>
    </source>
</evidence>
<evidence type="ECO:0000256" key="3">
    <source>
        <dbReference type="ARBA" id="ARBA00005336"/>
    </source>
</evidence>
<evidence type="ECO:0000256" key="9">
    <source>
        <dbReference type="ARBA" id="ARBA00023326"/>
    </source>
</evidence>
<dbReference type="HOGENOM" id="CLU_1396140_0_0_1"/>
<dbReference type="Pfam" id="PF14310">
    <property type="entry name" value="Fn3-like"/>
    <property type="match status" value="1"/>
</dbReference>
<dbReference type="Gene3D" id="3.40.50.1700">
    <property type="entry name" value="Glycoside hydrolase family 3 C-terminal domain"/>
    <property type="match status" value="1"/>
</dbReference>
<comment type="similarity">
    <text evidence="3">Belongs to the glycosyl hydrolase 3 family.</text>
</comment>
<dbReference type="InterPro" id="IPR013783">
    <property type="entry name" value="Ig-like_fold"/>
</dbReference>
<dbReference type="AlphaFoldDB" id="M2Q7G3"/>
<keyword evidence="8" id="KW-0326">Glycosidase</keyword>
<dbReference type="SUPFAM" id="SSF52279">
    <property type="entry name" value="Beta-D-glucan exohydrolase, C-terminal domain"/>
    <property type="match status" value="1"/>
</dbReference>
<gene>
    <name evidence="11" type="ORF">CERSUDRAFT_126584</name>
</gene>
<comment type="catalytic activity">
    <reaction evidence="1">
        <text>Hydrolysis of terminal, non-reducing beta-D-glucosyl residues with release of beta-D-glucose.</text>
        <dbReference type="EC" id="3.2.1.21"/>
    </reaction>
</comment>
<evidence type="ECO:0000256" key="4">
    <source>
        <dbReference type="ARBA" id="ARBA00012744"/>
    </source>
</evidence>
<dbReference type="PANTHER" id="PTHR42715">
    <property type="entry name" value="BETA-GLUCOSIDASE"/>
    <property type="match status" value="1"/>
</dbReference>
<evidence type="ECO:0000256" key="2">
    <source>
        <dbReference type="ARBA" id="ARBA00004987"/>
    </source>
</evidence>
<keyword evidence="12" id="KW-1185">Reference proteome</keyword>
<dbReference type="SMART" id="SM01217">
    <property type="entry name" value="Fn3_like"/>
    <property type="match status" value="1"/>
</dbReference>
<dbReference type="InterPro" id="IPR036881">
    <property type="entry name" value="Glyco_hydro_3_C_sf"/>
</dbReference>
<dbReference type="GO" id="GO:0030245">
    <property type="term" value="P:cellulose catabolic process"/>
    <property type="evidence" value="ECO:0007669"/>
    <property type="project" value="UniProtKB-KW"/>
</dbReference>
<reference evidence="11 12" key="1">
    <citation type="journal article" date="2012" name="Proc. Natl. Acad. Sci. U.S.A.">
        <title>Comparative genomics of Ceriporiopsis subvermispora and Phanerochaete chrysosporium provide insight into selective ligninolysis.</title>
        <authorList>
            <person name="Fernandez-Fueyo E."/>
            <person name="Ruiz-Duenas F.J."/>
            <person name="Ferreira P."/>
            <person name="Floudas D."/>
            <person name="Hibbett D.S."/>
            <person name="Canessa P."/>
            <person name="Larrondo L.F."/>
            <person name="James T.Y."/>
            <person name="Seelenfreund D."/>
            <person name="Lobos S."/>
            <person name="Polanco R."/>
            <person name="Tello M."/>
            <person name="Honda Y."/>
            <person name="Watanabe T."/>
            <person name="Watanabe T."/>
            <person name="Ryu J.S."/>
            <person name="Kubicek C.P."/>
            <person name="Schmoll M."/>
            <person name="Gaskell J."/>
            <person name="Hammel K.E."/>
            <person name="St John F.J."/>
            <person name="Vanden Wymelenberg A."/>
            <person name="Sabat G."/>
            <person name="Splinter BonDurant S."/>
            <person name="Syed K."/>
            <person name="Yadav J.S."/>
            <person name="Doddapaneni H."/>
            <person name="Subramanian V."/>
            <person name="Lavin J.L."/>
            <person name="Oguiza J.A."/>
            <person name="Perez G."/>
            <person name="Pisabarro A.G."/>
            <person name="Ramirez L."/>
            <person name="Santoyo F."/>
            <person name="Master E."/>
            <person name="Coutinho P.M."/>
            <person name="Henrissat B."/>
            <person name="Lombard V."/>
            <person name="Magnuson J.K."/>
            <person name="Kuees U."/>
            <person name="Hori C."/>
            <person name="Igarashi K."/>
            <person name="Samejima M."/>
            <person name="Held B.W."/>
            <person name="Barry K.W."/>
            <person name="LaButti K.M."/>
            <person name="Lapidus A."/>
            <person name="Lindquist E.A."/>
            <person name="Lucas S.M."/>
            <person name="Riley R."/>
            <person name="Salamov A.A."/>
            <person name="Hoffmeister D."/>
            <person name="Schwenk D."/>
            <person name="Hadar Y."/>
            <person name="Yarden O."/>
            <person name="de Vries R.P."/>
            <person name="Wiebenga A."/>
            <person name="Stenlid J."/>
            <person name="Eastwood D."/>
            <person name="Grigoriev I.V."/>
            <person name="Berka R.M."/>
            <person name="Blanchette R.A."/>
            <person name="Kersten P."/>
            <person name="Martinez A.T."/>
            <person name="Vicuna R."/>
            <person name="Cullen D."/>
        </authorList>
    </citation>
    <scope>NUCLEOTIDE SEQUENCE [LARGE SCALE GENOMIC DNA]</scope>
    <source>
        <strain evidence="11 12">B</strain>
    </source>
</reference>
<dbReference type="GO" id="GO:0008422">
    <property type="term" value="F:beta-glucosidase activity"/>
    <property type="evidence" value="ECO:0007669"/>
    <property type="project" value="UniProtKB-EC"/>
</dbReference>
<organism evidence="11 12">
    <name type="scientific">Ceriporiopsis subvermispora (strain B)</name>
    <name type="common">White-rot fungus</name>
    <name type="synonym">Gelatoporia subvermispora</name>
    <dbReference type="NCBI Taxonomy" id="914234"/>
    <lineage>
        <taxon>Eukaryota</taxon>
        <taxon>Fungi</taxon>
        <taxon>Dikarya</taxon>
        <taxon>Basidiomycota</taxon>
        <taxon>Agaricomycotina</taxon>
        <taxon>Agaricomycetes</taxon>
        <taxon>Polyporales</taxon>
        <taxon>Gelatoporiaceae</taxon>
        <taxon>Gelatoporia</taxon>
    </lineage>
</organism>
<dbReference type="InterPro" id="IPR002772">
    <property type="entry name" value="Glyco_hydro_3_C"/>
</dbReference>
<evidence type="ECO:0000256" key="6">
    <source>
        <dbReference type="ARBA" id="ARBA00023001"/>
    </source>
</evidence>
<comment type="pathway">
    <text evidence="2">Glycan metabolism; cellulose degradation.</text>
</comment>
<evidence type="ECO:0000313" key="11">
    <source>
        <dbReference type="EMBL" id="EMD32778.1"/>
    </source>
</evidence>
<accession>M2Q7G3</accession>
<dbReference type="Proteomes" id="UP000016930">
    <property type="component" value="Unassembled WGS sequence"/>
</dbReference>
<keyword evidence="7" id="KW-0119">Carbohydrate metabolism</keyword>
<dbReference type="EC" id="3.2.1.21" evidence="4"/>
<keyword evidence="5" id="KW-0378">Hydrolase</keyword>
<protein>
    <recommendedName>
        <fullName evidence="4">beta-glucosidase</fullName>
        <ecNumber evidence="4">3.2.1.21</ecNumber>
    </recommendedName>
</protein>
<dbReference type="Pfam" id="PF01915">
    <property type="entry name" value="Glyco_hydro_3_C"/>
    <property type="match status" value="1"/>
</dbReference>
<dbReference type="InterPro" id="IPR026891">
    <property type="entry name" value="Fn3-like"/>
</dbReference>
<evidence type="ECO:0000256" key="7">
    <source>
        <dbReference type="ARBA" id="ARBA00023277"/>
    </source>
</evidence>
<dbReference type="STRING" id="914234.M2Q7G3"/>
<evidence type="ECO:0000256" key="5">
    <source>
        <dbReference type="ARBA" id="ARBA00022801"/>
    </source>
</evidence>
<dbReference type="Gene3D" id="2.60.40.10">
    <property type="entry name" value="Immunoglobulins"/>
    <property type="match status" value="1"/>
</dbReference>
<keyword evidence="6" id="KW-0136">Cellulose degradation</keyword>
<name>M2Q7G3_CERS8</name>
<dbReference type="InterPro" id="IPR050288">
    <property type="entry name" value="Cellulose_deg_GH3"/>
</dbReference>
<proteinExistence type="inferred from homology"/>
<evidence type="ECO:0000259" key="10">
    <source>
        <dbReference type="SMART" id="SM01217"/>
    </source>
</evidence>
<dbReference type="EMBL" id="KB445809">
    <property type="protein sequence ID" value="EMD32778.1"/>
    <property type="molecule type" value="Genomic_DNA"/>
</dbReference>
<sequence>MGWGSGTANYPYLIAPVEAIQDRAVQDRTDVLCANIAGQEAGNSIVDVLYGDFNPSGRLPYPIAKSPSDYPAQPDGGGGLNDIISVLYIEGLFIDYRHFDALEQAWAKGEATPNVEGASTAAWLHRPAFEVMFEVKNTGPVAGSEIPQLYLHSPDSSQPPSLLRGFADVLLSPDESQTVHITLSRYDLSVWDVDA</sequence>
<dbReference type="OrthoDB" id="416222at2759"/>
<feature type="domain" description="Fibronectin type III-like" evidence="10">
    <location>
        <begin position="145"/>
        <end position="195"/>
    </location>
</feature>
<evidence type="ECO:0000256" key="8">
    <source>
        <dbReference type="ARBA" id="ARBA00023295"/>
    </source>
</evidence>